<feature type="domain" description="Glycosyl transferase family 1" evidence="3">
    <location>
        <begin position="208"/>
        <end position="369"/>
    </location>
</feature>
<dbReference type="AlphaFoldDB" id="A0A2M7TEL6"/>
<dbReference type="Pfam" id="PF13439">
    <property type="entry name" value="Glyco_transf_4"/>
    <property type="match status" value="1"/>
</dbReference>
<dbReference type="CDD" id="cd03801">
    <property type="entry name" value="GT4_PimA-like"/>
    <property type="match status" value="1"/>
</dbReference>
<dbReference type="Gene3D" id="3.40.50.2000">
    <property type="entry name" value="Glycogen Phosphorylase B"/>
    <property type="match status" value="2"/>
</dbReference>
<evidence type="ECO:0000256" key="2">
    <source>
        <dbReference type="SAM" id="Phobius"/>
    </source>
</evidence>
<evidence type="ECO:0000256" key="1">
    <source>
        <dbReference type="ARBA" id="ARBA00022679"/>
    </source>
</evidence>
<gene>
    <name evidence="5" type="ORF">COY33_00205</name>
</gene>
<feature type="transmembrane region" description="Helical" evidence="2">
    <location>
        <begin position="91"/>
        <end position="114"/>
    </location>
</feature>
<dbReference type="EMBL" id="PFNK01000007">
    <property type="protein sequence ID" value="PIZ44140.1"/>
    <property type="molecule type" value="Genomic_DNA"/>
</dbReference>
<feature type="non-terminal residue" evidence="5">
    <location>
        <position position="391"/>
    </location>
</feature>
<comment type="caution">
    <text evidence="5">The sequence shown here is derived from an EMBL/GenBank/DDBJ whole genome shotgun (WGS) entry which is preliminary data.</text>
</comment>
<evidence type="ECO:0000259" key="4">
    <source>
        <dbReference type="Pfam" id="PF13439"/>
    </source>
</evidence>
<keyword evidence="2" id="KW-0472">Membrane</keyword>
<dbReference type="GO" id="GO:0009103">
    <property type="term" value="P:lipopolysaccharide biosynthetic process"/>
    <property type="evidence" value="ECO:0007669"/>
    <property type="project" value="TreeGrafter"/>
</dbReference>
<dbReference type="Proteomes" id="UP000229915">
    <property type="component" value="Unassembled WGS sequence"/>
</dbReference>
<dbReference type="PANTHER" id="PTHR46401:SF2">
    <property type="entry name" value="GLYCOSYLTRANSFERASE WBBK-RELATED"/>
    <property type="match status" value="1"/>
</dbReference>
<dbReference type="PANTHER" id="PTHR46401">
    <property type="entry name" value="GLYCOSYLTRANSFERASE WBBK-RELATED"/>
    <property type="match status" value="1"/>
</dbReference>
<accession>A0A2M7TEL6</accession>
<dbReference type="InterPro" id="IPR028098">
    <property type="entry name" value="Glyco_trans_4-like_N"/>
</dbReference>
<dbReference type="InterPro" id="IPR001296">
    <property type="entry name" value="Glyco_trans_1"/>
</dbReference>
<proteinExistence type="predicted"/>
<evidence type="ECO:0000313" key="6">
    <source>
        <dbReference type="Proteomes" id="UP000229915"/>
    </source>
</evidence>
<keyword evidence="2" id="KW-1133">Transmembrane helix</keyword>
<keyword evidence="1" id="KW-0808">Transferase</keyword>
<reference evidence="6" key="1">
    <citation type="submission" date="2017-09" db="EMBL/GenBank/DDBJ databases">
        <title>Depth-based differentiation of microbial function through sediment-hosted aquifers and enrichment of novel symbionts in the deep terrestrial subsurface.</title>
        <authorList>
            <person name="Probst A.J."/>
            <person name="Ladd B."/>
            <person name="Jarett J.K."/>
            <person name="Geller-Mcgrath D.E."/>
            <person name="Sieber C.M.K."/>
            <person name="Emerson J.B."/>
            <person name="Anantharaman K."/>
            <person name="Thomas B.C."/>
            <person name="Malmstrom R."/>
            <person name="Stieglmeier M."/>
            <person name="Klingl A."/>
            <person name="Woyke T."/>
            <person name="Ryan C.M."/>
            <person name="Banfield J.F."/>
        </authorList>
    </citation>
    <scope>NUCLEOTIDE SEQUENCE [LARGE SCALE GENOMIC DNA]</scope>
</reference>
<protein>
    <recommendedName>
        <fullName evidence="7">Glycosyl transferase family 1 domain-containing protein</fullName>
    </recommendedName>
</protein>
<evidence type="ECO:0000313" key="5">
    <source>
        <dbReference type="EMBL" id="PIZ44140.1"/>
    </source>
</evidence>
<evidence type="ECO:0008006" key="7">
    <source>
        <dbReference type="Google" id="ProtNLM"/>
    </source>
</evidence>
<evidence type="ECO:0000259" key="3">
    <source>
        <dbReference type="Pfam" id="PF00534"/>
    </source>
</evidence>
<dbReference type="SUPFAM" id="SSF53756">
    <property type="entry name" value="UDP-Glycosyltransferase/glycogen phosphorylase"/>
    <property type="match status" value="1"/>
</dbReference>
<name>A0A2M7TEL6_UNCKA</name>
<organism evidence="5 6">
    <name type="scientific">candidate division WWE3 bacterium CG_4_10_14_0_2_um_filter_42_7</name>
    <dbReference type="NCBI Taxonomy" id="1975073"/>
    <lineage>
        <taxon>Bacteria</taxon>
        <taxon>Katanobacteria</taxon>
    </lineage>
</organism>
<dbReference type="Pfam" id="PF00534">
    <property type="entry name" value="Glycos_transf_1"/>
    <property type="match status" value="1"/>
</dbReference>
<feature type="domain" description="Glycosyltransferase subfamily 4-like N-terminal" evidence="4">
    <location>
        <begin position="14"/>
        <end position="187"/>
    </location>
</feature>
<dbReference type="GO" id="GO:0016757">
    <property type="term" value="F:glycosyltransferase activity"/>
    <property type="evidence" value="ECO:0007669"/>
    <property type="project" value="InterPro"/>
</dbReference>
<sequence>MKVAYVGTLLPETNYFKYLAQSIQENGQELLVYADKEPKNLTVGLKDVFLVWDKSPKFFFQIIRKSLKDKPKIIHLHHEIGMFGNLKGAVMFPFLLILLRFLGFKLVVTIHAVVKKEKINLDFLEINKFPVYPALVFPTRTFFTFLNKTIGIVSSRIIVHSEGLKKILIKDYRLKAEKIVVIPHGVPDKVEENVKEPIDSAWWPKIRGHKFCLYFGYLHRRKGLEQVIKGLNLLKLSTKYPLPTLIIAGGTLQKDYEESLKKLVVDLDLAEDIIFAGFVSGDELSWLLTNCVFVVAPATYSISASGPLAQVIAFEKPVILTKIGVFAEELEDGKSALYVQPENPVGWEEAIKLMEKDDNLRKELTKGIKEIHEERKWQKIGQRTVEIYQSV</sequence>
<keyword evidence="2" id="KW-0812">Transmembrane</keyword>